<feature type="transmembrane region" description="Helical" evidence="2">
    <location>
        <begin position="66"/>
        <end position="85"/>
    </location>
</feature>
<dbReference type="AlphaFoldDB" id="A0A0S4QT82"/>
<name>A0A0S4QT82_9ACTN</name>
<evidence type="ECO:0008006" key="5">
    <source>
        <dbReference type="Google" id="ProtNLM"/>
    </source>
</evidence>
<evidence type="ECO:0000313" key="4">
    <source>
        <dbReference type="Proteomes" id="UP000198802"/>
    </source>
</evidence>
<feature type="region of interest" description="Disordered" evidence="1">
    <location>
        <begin position="1"/>
        <end position="23"/>
    </location>
</feature>
<feature type="transmembrane region" description="Helical" evidence="2">
    <location>
        <begin position="122"/>
        <end position="140"/>
    </location>
</feature>
<evidence type="ECO:0000313" key="3">
    <source>
        <dbReference type="EMBL" id="CUU58816.1"/>
    </source>
</evidence>
<gene>
    <name evidence="3" type="ORF">Ga0074812_12259</name>
</gene>
<reference evidence="4" key="1">
    <citation type="submission" date="2015-11" db="EMBL/GenBank/DDBJ databases">
        <authorList>
            <person name="Varghese N."/>
        </authorList>
    </citation>
    <scope>NUCLEOTIDE SEQUENCE [LARGE SCALE GENOMIC DNA]</scope>
    <source>
        <strain evidence="4">DSM 45899</strain>
    </source>
</reference>
<dbReference type="EMBL" id="FAOZ01000022">
    <property type="protein sequence ID" value="CUU58816.1"/>
    <property type="molecule type" value="Genomic_DNA"/>
</dbReference>
<keyword evidence="2" id="KW-0472">Membrane</keyword>
<evidence type="ECO:0000256" key="2">
    <source>
        <dbReference type="SAM" id="Phobius"/>
    </source>
</evidence>
<sequence>MGTNRGAVGESGRGPEPAAEPRARPRPVLVAGALLGIETAVLAGLGVLLVVRGFGSDIDDVGRAETGGLLALVGAACLGLVTWGVFRGREGFRTPALVTQILCLPVAWGLLQGGLYGYGVPLVAVPITIVIALGLGGGYFRSGDDADQPAAHQPDGGQRAPRRTST</sequence>
<keyword evidence="2" id="KW-0812">Transmembrane</keyword>
<dbReference type="Proteomes" id="UP000198802">
    <property type="component" value="Unassembled WGS sequence"/>
</dbReference>
<keyword evidence="4" id="KW-1185">Reference proteome</keyword>
<feature type="region of interest" description="Disordered" evidence="1">
    <location>
        <begin position="145"/>
        <end position="166"/>
    </location>
</feature>
<feature type="transmembrane region" description="Helical" evidence="2">
    <location>
        <begin position="97"/>
        <end position="116"/>
    </location>
</feature>
<protein>
    <recommendedName>
        <fullName evidence="5">Integral membrane protein</fullName>
    </recommendedName>
</protein>
<evidence type="ECO:0000256" key="1">
    <source>
        <dbReference type="SAM" id="MobiDB-lite"/>
    </source>
</evidence>
<dbReference type="RefSeq" id="WP_226931251.1">
    <property type="nucleotide sequence ID" value="NZ_FAOZ01000022.1"/>
</dbReference>
<organism evidence="3 4">
    <name type="scientific">Parafrankia irregularis</name>
    <dbReference type="NCBI Taxonomy" id="795642"/>
    <lineage>
        <taxon>Bacteria</taxon>
        <taxon>Bacillati</taxon>
        <taxon>Actinomycetota</taxon>
        <taxon>Actinomycetes</taxon>
        <taxon>Frankiales</taxon>
        <taxon>Frankiaceae</taxon>
        <taxon>Parafrankia</taxon>
    </lineage>
</organism>
<proteinExistence type="predicted"/>
<accession>A0A0S4QT82</accession>
<feature type="transmembrane region" description="Helical" evidence="2">
    <location>
        <begin position="28"/>
        <end position="54"/>
    </location>
</feature>
<keyword evidence="2" id="KW-1133">Transmembrane helix</keyword>